<keyword evidence="1 3" id="KW-0853">WD repeat</keyword>
<dbReference type="InterPro" id="IPR036322">
    <property type="entry name" value="WD40_repeat_dom_sf"/>
</dbReference>
<dbReference type="SMART" id="SM00320">
    <property type="entry name" value="WD40"/>
    <property type="match status" value="6"/>
</dbReference>
<feature type="repeat" description="WD" evidence="3">
    <location>
        <begin position="179"/>
        <end position="220"/>
    </location>
</feature>
<dbReference type="Pfam" id="PF00400">
    <property type="entry name" value="WD40"/>
    <property type="match status" value="3"/>
</dbReference>
<dbReference type="Gene3D" id="2.130.10.10">
    <property type="entry name" value="YVTN repeat-like/Quinoprotein amine dehydrogenase"/>
    <property type="match status" value="3"/>
</dbReference>
<sequence>MSDVPPPRRAFDPTAARIAHSFKHPRPLVGCRFDPSGRFLFASAEDDTVQRFDLLTGAKTAFVGHASWVRGLAFVAAASAPGAPAPNPGTLHGAIGFGAVRAPVPKAAPFTLISADYHGNLIWWDGAADAPKPLRTVPAHDGWARAVAVSPDGATVASCGNDHAVKLWAAADGAPVRTLEGHTSHVYNVAFHPNGRRLVSCDLKGVVKDWDVKTGTCEREFDAKVLAKYDAGFMADIGGARGIAFRADGSAFALCGITNVSNAFAGVGNPAVVLIHWAAGTPTLLRPKEAFQGTAWGVGFHPSGAIISAGGGGQGRVWFWKGKDEAGVHTINVPTNCRDFALSPAGDRFAVAGANGTAYVYDFTGPAPAPPAPPKK</sequence>
<accession>A0A2Z3H6R9</accession>
<dbReference type="PANTHER" id="PTHR19848">
    <property type="entry name" value="WD40 REPEAT PROTEIN"/>
    <property type="match status" value="1"/>
</dbReference>
<evidence type="ECO:0000256" key="2">
    <source>
        <dbReference type="ARBA" id="ARBA00022737"/>
    </source>
</evidence>
<dbReference type="KEGG" id="gog:C1280_25635"/>
<organism evidence="4 5">
    <name type="scientific">Gemmata obscuriglobus</name>
    <dbReference type="NCBI Taxonomy" id="114"/>
    <lineage>
        <taxon>Bacteria</taxon>
        <taxon>Pseudomonadati</taxon>
        <taxon>Planctomycetota</taxon>
        <taxon>Planctomycetia</taxon>
        <taxon>Gemmatales</taxon>
        <taxon>Gemmataceae</taxon>
        <taxon>Gemmata</taxon>
    </lineage>
</organism>
<reference evidence="4 5" key="1">
    <citation type="submission" date="2018-01" db="EMBL/GenBank/DDBJ databases">
        <title>G. obscuriglobus.</title>
        <authorList>
            <person name="Franke J."/>
            <person name="Blomberg W."/>
            <person name="Selmecki A."/>
        </authorList>
    </citation>
    <scope>NUCLEOTIDE SEQUENCE [LARGE SCALE GENOMIC DNA]</scope>
    <source>
        <strain evidence="4 5">DSM 5831</strain>
    </source>
</reference>
<name>A0A2Z3H6R9_9BACT</name>
<evidence type="ECO:0000256" key="3">
    <source>
        <dbReference type="PROSITE-ProRule" id="PRU00221"/>
    </source>
</evidence>
<proteinExistence type="predicted"/>
<keyword evidence="5" id="KW-1185">Reference proteome</keyword>
<evidence type="ECO:0000313" key="4">
    <source>
        <dbReference type="EMBL" id="AWM40052.1"/>
    </source>
</evidence>
<feature type="repeat" description="WD" evidence="3">
    <location>
        <begin position="137"/>
        <end position="178"/>
    </location>
</feature>
<dbReference type="RefSeq" id="WP_010046557.1">
    <property type="nucleotide sequence ID" value="NZ_CP025958.1"/>
</dbReference>
<dbReference type="PROSITE" id="PS50082">
    <property type="entry name" value="WD_REPEATS_2"/>
    <property type="match status" value="2"/>
</dbReference>
<dbReference type="PROSITE" id="PS50294">
    <property type="entry name" value="WD_REPEATS_REGION"/>
    <property type="match status" value="2"/>
</dbReference>
<dbReference type="EMBL" id="CP025958">
    <property type="protein sequence ID" value="AWM40052.1"/>
    <property type="molecule type" value="Genomic_DNA"/>
</dbReference>
<dbReference type="Proteomes" id="UP000245802">
    <property type="component" value="Chromosome"/>
</dbReference>
<dbReference type="PANTHER" id="PTHR19848:SF8">
    <property type="entry name" value="F-BOX AND WD REPEAT DOMAIN CONTAINING 7"/>
    <property type="match status" value="1"/>
</dbReference>
<protein>
    <submittedName>
        <fullName evidence="4">Uncharacterized protein</fullName>
    </submittedName>
</protein>
<dbReference type="AlphaFoldDB" id="A0A2Z3H6R9"/>
<dbReference type="OrthoDB" id="230341at2"/>
<dbReference type="InterPro" id="IPR001680">
    <property type="entry name" value="WD40_rpt"/>
</dbReference>
<gene>
    <name evidence="4" type="ORF">C1280_25635</name>
</gene>
<keyword evidence="2" id="KW-0677">Repeat</keyword>
<dbReference type="SUPFAM" id="SSF50978">
    <property type="entry name" value="WD40 repeat-like"/>
    <property type="match status" value="1"/>
</dbReference>
<evidence type="ECO:0000313" key="5">
    <source>
        <dbReference type="Proteomes" id="UP000245802"/>
    </source>
</evidence>
<evidence type="ECO:0000256" key="1">
    <source>
        <dbReference type="ARBA" id="ARBA00022574"/>
    </source>
</evidence>
<dbReference type="InterPro" id="IPR015943">
    <property type="entry name" value="WD40/YVTN_repeat-like_dom_sf"/>
</dbReference>